<evidence type="ECO:0000256" key="6">
    <source>
        <dbReference type="ARBA" id="ARBA00023134"/>
    </source>
</evidence>
<keyword evidence="4 8" id="KW-0547">Nucleotide-binding</keyword>
<dbReference type="GO" id="GO:0061603">
    <property type="term" value="F:molybdenum cofactor guanylyltransferase activity"/>
    <property type="evidence" value="ECO:0007669"/>
    <property type="project" value="UniProtKB-EC"/>
</dbReference>
<keyword evidence="3 8" id="KW-0479">Metal-binding</keyword>
<dbReference type="Gene3D" id="3.90.550.10">
    <property type="entry name" value="Spore Coat Polysaccharide Biosynthesis Protein SpsA, Chain A"/>
    <property type="match status" value="1"/>
</dbReference>
<sequence length="203" mass="22571">MITGVILAGGLNRRMGGKPKALLPVQGEPLLVRQLKEMSKICKEIMVVSNEPEILHPHILGVSGSNVQFIRDHYVQKGPLSGIHAASLEAREPLLWVVGCDMPFISAKAAWAMGELCQAANRDAVIPSLEGRIHPLHGVYTRLIGSEAELLLKQEEYRLMGLLDHIDWQPVEKGFFEKQEISTHFATNVNTPEDYKDMLDNLS</sequence>
<dbReference type="EMBL" id="MBTG01000017">
    <property type="protein sequence ID" value="OPH56142.1"/>
    <property type="molecule type" value="Genomic_DNA"/>
</dbReference>
<dbReference type="GO" id="GO:0046872">
    <property type="term" value="F:metal ion binding"/>
    <property type="evidence" value="ECO:0007669"/>
    <property type="project" value="UniProtKB-KW"/>
</dbReference>
<feature type="domain" description="MobA-like NTP transferase" evidence="9">
    <location>
        <begin position="4"/>
        <end position="160"/>
    </location>
</feature>
<evidence type="ECO:0000313" key="10">
    <source>
        <dbReference type="EMBL" id="OPH56142.1"/>
    </source>
</evidence>
<proteinExistence type="inferred from homology"/>
<comment type="cofactor">
    <cofactor evidence="8">
        <name>Mg(2+)</name>
        <dbReference type="ChEBI" id="CHEBI:18420"/>
    </cofactor>
</comment>
<comment type="domain">
    <text evidence="8">The N-terminal domain determines nucleotide recognition and specific binding, while the C-terminal domain determines the specific binding to the target protein.</text>
</comment>
<dbReference type="STRING" id="1469647.BC351_28640"/>
<dbReference type="Proteomes" id="UP000190626">
    <property type="component" value="Unassembled WGS sequence"/>
</dbReference>
<dbReference type="PANTHER" id="PTHR19136:SF81">
    <property type="entry name" value="MOLYBDENUM COFACTOR GUANYLYLTRANSFERASE"/>
    <property type="match status" value="1"/>
</dbReference>
<organism evidence="10 11">
    <name type="scientific">Paenibacillus ferrarius</name>
    <dbReference type="NCBI Taxonomy" id="1469647"/>
    <lineage>
        <taxon>Bacteria</taxon>
        <taxon>Bacillati</taxon>
        <taxon>Bacillota</taxon>
        <taxon>Bacilli</taxon>
        <taxon>Bacillales</taxon>
        <taxon>Paenibacillaceae</taxon>
        <taxon>Paenibacillus</taxon>
    </lineage>
</organism>
<evidence type="ECO:0000256" key="7">
    <source>
        <dbReference type="ARBA" id="ARBA00023150"/>
    </source>
</evidence>
<gene>
    <name evidence="8" type="primary">mobA</name>
    <name evidence="10" type="ORF">BC351_28640</name>
</gene>
<dbReference type="HAMAP" id="MF_00316">
    <property type="entry name" value="MobA"/>
    <property type="match status" value="1"/>
</dbReference>
<evidence type="ECO:0000256" key="3">
    <source>
        <dbReference type="ARBA" id="ARBA00022723"/>
    </source>
</evidence>
<dbReference type="GO" id="GO:0005737">
    <property type="term" value="C:cytoplasm"/>
    <property type="evidence" value="ECO:0007669"/>
    <property type="project" value="UniProtKB-SubCell"/>
</dbReference>
<dbReference type="GO" id="GO:0006777">
    <property type="term" value="P:Mo-molybdopterin cofactor biosynthetic process"/>
    <property type="evidence" value="ECO:0007669"/>
    <property type="project" value="UniProtKB-KW"/>
</dbReference>
<feature type="binding site" evidence="8">
    <location>
        <position position="20"/>
    </location>
    <ligand>
        <name>GTP</name>
        <dbReference type="ChEBI" id="CHEBI:37565"/>
    </ligand>
</feature>
<dbReference type="RefSeq" id="WP_079414368.1">
    <property type="nucleotide sequence ID" value="NZ_MBTG01000017.1"/>
</dbReference>
<dbReference type="Pfam" id="PF12804">
    <property type="entry name" value="NTP_transf_3"/>
    <property type="match status" value="1"/>
</dbReference>
<comment type="caution">
    <text evidence="10">The sequence shown here is derived from an EMBL/GenBank/DDBJ whole genome shotgun (WGS) entry which is preliminary data.</text>
</comment>
<dbReference type="GO" id="GO:0005525">
    <property type="term" value="F:GTP binding"/>
    <property type="evidence" value="ECO:0007669"/>
    <property type="project" value="UniProtKB-UniRule"/>
</dbReference>
<accession>A0A1V4HHV3</accession>
<dbReference type="AlphaFoldDB" id="A0A1V4HHV3"/>
<name>A0A1V4HHV3_9BACL</name>
<keyword evidence="2 8" id="KW-0808">Transferase</keyword>
<keyword evidence="5 8" id="KW-0460">Magnesium</keyword>
<dbReference type="CDD" id="cd02503">
    <property type="entry name" value="MobA"/>
    <property type="match status" value="1"/>
</dbReference>
<keyword evidence="6 8" id="KW-0342">GTP-binding</keyword>
<evidence type="ECO:0000259" key="9">
    <source>
        <dbReference type="Pfam" id="PF12804"/>
    </source>
</evidence>
<evidence type="ECO:0000256" key="4">
    <source>
        <dbReference type="ARBA" id="ARBA00022741"/>
    </source>
</evidence>
<comment type="similarity">
    <text evidence="8">Belongs to the MobA family.</text>
</comment>
<feature type="binding site" evidence="8">
    <location>
        <position position="101"/>
    </location>
    <ligand>
        <name>GTP</name>
        <dbReference type="ChEBI" id="CHEBI:37565"/>
    </ligand>
</feature>
<keyword evidence="1 8" id="KW-0963">Cytoplasm</keyword>
<evidence type="ECO:0000256" key="5">
    <source>
        <dbReference type="ARBA" id="ARBA00022842"/>
    </source>
</evidence>
<dbReference type="PANTHER" id="PTHR19136">
    <property type="entry name" value="MOLYBDENUM COFACTOR GUANYLYLTRANSFERASE"/>
    <property type="match status" value="1"/>
</dbReference>
<evidence type="ECO:0000256" key="8">
    <source>
        <dbReference type="HAMAP-Rule" id="MF_00316"/>
    </source>
</evidence>
<keyword evidence="11" id="KW-1185">Reference proteome</keyword>
<comment type="catalytic activity">
    <reaction evidence="8">
        <text>Mo-molybdopterin + GTP + H(+) = Mo-molybdopterin guanine dinucleotide + diphosphate</text>
        <dbReference type="Rhea" id="RHEA:34243"/>
        <dbReference type="ChEBI" id="CHEBI:15378"/>
        <dbReference type="ChEBI" id="CHEBI:33019"/>
        <dbReference type="ChEBI" id="CHEBI:37565"/>
        <dbReference type="ChEBI" id="CHEBI:71302"/>
        <dbReference type="ChEBI" id="CHEBI:71310"/>
        <dbReference type="EC" id="2.7.7.77"/>
    </reaction>
</comment>
<evidence type="ECO:0000256" key="1">
    <source>
        <dbReference type="ARBA" id="ARBA00022490"/>
    </source>
</evidence>
<protein>
    <recommendedName>
        <fullName evidence="8">Probable molybdenum cofactor guanylyltransferase</fullName>
        <shortName evidence="8">MoCo guanylyltransferase</shortName>
        <ecNumber evidence="8">2.7.7.77</ecNumber>
    </recommendedName>
    <alternativeName>
        <fullName evidence="8">GTP:molybdopterin guanylyltransferase</fullName>
    </alternativeName>
    <alternativeName>
        <fullName evidence="8">Mo-MPT guanylyltransferase</fullName>
    </alternativeName>
    <alternativeName>
        <fullName evidence="8">Molybdopterin guanylyltransferase</fullName>
    </alternativeName>
    <alternativeName>
        <fullName evidence="8">Molybdopterin-guanine dinucleotide synthase</fullName>
        <shortName evidence="8">MGD synthase</shortName>
    </alternativeName>
</protein>
<comment type="function">
    <text evidence="8">Transfers a GMP moiety from GTP to Mo-molybdopterin (Mo-MPT) cofactor (Moco or molybdenum cofactor) to form Mo-molybdopterin guanine dinucleotide (Mo-MGD) cofactor.</text>
</comment>
<dbReference type="InterPro" id="IPR013482">
    <property type="entry name" value="Molybde_CF_guanTrfase"/>
</dbReference>
<evidence type="ECO:0000256" key="2">
    <source>
        <dbReference type="ARBA" id="ARBA00022679"/>
    </source>
</evidence>
<comment type="subcellular location">
    <subcellularLocation>
        <location evidence="8">Cytoplasm</location>
    </subcellularLocation>
</comment>
<keyword evidence="7 8" id="KW-0501">Molybdenum cofactor biosynthesis</keyword>
<dbReference type="InterPro" id="IPR025877">
    <property type="entry name" value="MobA-like_NTP_Trfase"/>
</dbReference>
<dbReference type="SUPFAM" id="SSF53448">
    <property type="entry name" value="Nucleotide-diphospho-sugar transferases"/>
    <property type="match status" value="1"/>
</dbReference>
<dbReference type="InterPro" id="IPR029044">
    <property type="entry name" value="Nucleotide-diphossugar_trans"/>
</dbReference>
<evidence type="ECO:0000313" key="11">
    <source>
        <dbReference type="Proteomes" id="UP000190626"/>
    </source>
</evidence>
<feature type="binding site" evidence="8">
    <location>
        <position position="72"/>
    </location>
    <ligand>
        <name>GTP</name>
        <dbReference type="ChEBI" id="CHEBI:37565"/>
    </ligand>
</feature>
<feature type="binding site" evidence="8">
    <location>
        <begin position="7"/>
        <end position="9"/>
    </location>
    <ligand>
        <name>GTP</name>
        <dbReference type="ChEBI" id="CHEBI:37565"/>
    </ligand>
</feature>
<feature type="binding site" evidence="8">
    <location>
        <position position="101"/>
    </location>
    <ligand>
        <name>Mg(2+)</name>
        <dbReference type="ChEBI" id="CHEBI:18420"/>
    </ligand>
</feature>
<comment type="caution">
    <text evidence="8">Lacks conserved residue(s) required for the propagation of feature annotation.</text>
</comment>
<dbReference type="EC" id="2.7.7.77" evidence="8"/>
<reference evidence="11" key="1">
    <citation type="submission" date="2016-07" db="EMBL/GenBank/DDBJ databases">
        <authorList>
            <person name="Florea S."/>
            <person name="Webb J.S."/>
            <person name="Jaromczyk J."/>
            <person name="Schardl C.L."/>
        </authorList>
    </citation>
    <scope>NUCLEOTIDE SEQUENCE [LARGE SCALE GENOMIC DNA]</scope>
    <source>
        <strain evidence="11">CY1</strain>
    </source>
</reference>